<feature type="signal peptide" evidence="1">
    <location>
        <begin position="1"/>
        <end position="24"/>
    </location>
</feature>
<evidence type="ECO:0000256" key="1">
    <source>
        <dbReference type="SAM" id="SignalP"/>
    </source>
</evidence>
<dbReference type="EMBL" id="CP013613">
    <property type="protein sequence ID" value="ALU46153.1"/>
    <property type="molecule type" value="Genomic_DNA"/>
</dbReference>
<dbReference type="AlphaFoldDB" id="A0A0U3HX29"/>
<organism evidence="2 3">
    <name type="scientific">Pseudoalteromonas rubra</name>
    <dbReference type="NCBI Taxonomy" id="43658"/>
    <lineage>
        <taxon>Bacteria</taxon>
        <taxon>Pseudomonadati</taxon>
        <taxon>Pseudomonadota</taxon>
        <taxon>Gammaproteobacteria</taxon>
        <taxon>Alteromonadales</taxon>
        <taxon>Pseudoalteromonadaceae</taxon>
        <taxon>Pseudoalteromonas</taxon>
    </lineage>
</organism>
<feature type="chain" id="PRO_5006839601" evidence="1">
    <location>
        <begin position="25"/>
        <end position="369"/>
    </location>
</feature>
<reference evidence="2 3" key="1">
    <citation type="submission" date="2015-12" db="EMBL/GenBank/DDBJ databases">
        <title>Complete genome sequence of Pseudoalteromonas rubra SCSIO 6842, harboring a conjugative plasmid.</title>
        <authorList>
            <person name="Li B."/>
            <person name="Wang X."/>
        </authorList>
    </citation>
    <scope>NUCLEOTIDE SEQUENCE [LARGE SCALE GENOMIC DNA]</scope>
    <source>
        <strain evidence="2 3">SCSIO 6842</strain>
        <plasmid evidence="3">Plasmid pMBL6842</plasmid>
    </source>
</reference>
<geneLocation type="plasmid" evidence="2 3">
    <name>pMBL6842</name>
</geneLocation>
<dbReference type="RefSeq" id="WP_058798988.1">
    <property type="nucleotide sequence ID" value="NZ_CP013613.1"/>
</dbReference>
<keyword evidence="1" id="KW-0732">Signal</keyword>
<evidence type="ECO:0000313" key="2">
    <source>
        <dbReference type="EMBL" id="ALU46153.1"/>
    </source>
</evidence>
<protein>
    <submittedName>
        <fullName evidence="2">Uncharacterized protein</fullName>
    </submittedName>
</protein>
<dbReference type="KEGG" id="prr:AT705_24635"/>
<evidence type="ECO:0000313" key="3">
    <source>
        <dbReference type="Proteomes" id="UP000069015"/>
    </source>
</evidence>
<gene>
    <name evidence="2" type="ORF">AT705_24635</name>
</gene>
<accession>A0A0U3HX29</accession>
<sequence>MKTTRTLITTAIIALHVSTFDVYANNIDADLQIPVTTGNVQRLPVAMPTAGATPHTPVVSEYQGAEHLRNAAMQASGEAIPPQSAAQAPNQEPDFLQKIKDTFKPEQSYTLQPGRNVIIPVGQGFNNAIRTNFQSLSVKTSSSVEDVLLEIEGGNLYATLRTMNPVSVLLSEDGVLESEVSVVLVPLSAPPAMVNLTITLSDAILAKTEAYQKELAQQRDMLKARQSEQNQGPPRSSTYANALATVLTSVAQNKTPLGYAMTNDIPPYLRHPCRIAVYHEAGQRLSGNRDIIDIVLVHNDSDDVYHVREEMCINDDVKAVALFPRAYLQPGEETEVYIVRRAVQPNQVSFEQARPRLTLGSVTGASQDD</sequence>
<dbReference type="Proteomes" id="UP000069015">
    <property type="component" value="Plasmid pMBL6842"/>
</dbReference>
<keyword evidence="2" id="KW-0614">Plasmid</keyword>
<proteinExistence type="predicted"/>
<name>A0A0U3HX29_9GAMM</name>